<name>A0A916XAM4_9HYPH</name>
<gene>
    <name evidence="1" type="ORF">GCM10010994_15980</name>
</gene>
<dbReference type="RefSeq" id="WP_188608585.1">
    <property type="nucleotide sequence ID" value="NZ_BMGG01000002.1"/>
</dbReference>
<dbReference type="InterPro" id="IPR043519">
    <property type="entry name" value="NT_sf"/>
</dbReference>
<dbReference type="AlphaFoldDB" id="A0A916XAM4"/>
<dbReference type="Proteomes" id="UP000637002">
    <property type="component" value="Unassembled WGS sequence"/>
</dbReference>
<dbReference type="InterPro" id="IPR007344">
    <property type="entry name" value="GrpB/CoaE"/>
</dbReference>
<reference evidence="1" key="1">
    <citation type="journal article" date="2014" name="Int. J. Syst. Evol. Microbiol.">
        <title>Complete genome sequence of Corynebacterium casei LMG S-19264T (=DSM 44701T), isolated from a smear-ripened cheese.</title>
        <authorList>
            <consortium name="US DOE Joint Genome Institute (JGI-PGF)"/>
            <person name="Walter F."/>
            <person name="Albersmeier A."/>
            <person name="Kalinowski J."/>
            <person name="Ruckert C."/>
        </authorList>
    </citation>
    <scope>NUCLEOTIDE SEQUENCE</scope>
    <source>
        <strain evidence="1">CGMCC 1.12919</strain>
    </source>
</reference>
<evidence type="ECO:0000313" key="1">
    <source>
        <dbReference type="EMBL" id="GGC57799.1"/>
    </source>
</evidence>
<reference evidence="1" key="2">
    <citation type="submission" date="2020-09" db="EMBL/GenBank/DDBJ databases">
        <authorList>
            <person name="Sun Q."/>
            <person name="Zhou Y."/>
        </authorList>
    </citation>
    <scope>NUCLEOTIDE SEQUENCE</scope>
    <source>
        <strain evidence="1">CGMCC 1.12919</strain>
    </source>
</reference>
<dbReference type="PANTHER" id="PTHR34822">
    <property type="entry name" value="GRPB DOMAIN PROTEIN (AFU_ORTHOLOGUE AFUA_1G01530)"/>
    <property type="match status" value="1"/>
</dbReference>
<dbReference type="Pfam" id="PF04229">
    <property type="entry name" value="GrpB"/>
    <property type="match status" value="1"/>
</dbReference>
<accession>A0A916XAM4</accession>
<keyword evidence="2" id="KW-1185">Reference proteome</keyword>
<dbReference type="Gene3D" id="3.30.460.10">
    <property type="entry name" value="Beta Polymerase, domain 2"/>
    <property type="match status" value="1"/>
</dbReference>
<dbReference type="EMBL" id="BMGG01000002">
    <property type="protein sequence ID" value="GGC57799.1"/>
    <property type="molecule type" value="Genomic_DNA"/>
</dbReference>
<comment type="caution">
    <text evidence="1">The sequence shown here is derived from an EMBL/GenBank/DDBJ whole genome shotgun (WGS) entry which is preliminary data.</text>
</comment>
<evidence type="ECO:0000313" key="2">
    <source>
        <dbReference type="Proteomes" id="UP000637002"/>
    </source>
</evidence>
<organism evidence="1 2">
    <name type="scientific">Chelatococcus reniformis</name>
    <dbReference type="NCBI Taxonomy" id="1494448"/>
    <lineage>
        <taxon>Bacteria</taxon>
        <taxon>Pseudomonadati</taxon>
        <taxon>Pseudomonadota</taxon>
        <taxon>Alphaproteobacteria</taxon>
        <taxon>Hyphomicrobiales</taxon>
        <taxon>Chelatococcaceae</taxon>
        <taxon>Chelatococcus</taxon>
    </lineage>
</organism>
<proteinExistence type="predicted"/>
<evidence type="ECO:0008006" key="3">
    <source>
        <dbReference type="Google" id="ProtNLM"/>
    </source>
</evidence>
<dbReference type="PANTHER" id="PTHR34822:SF1">
    <property type="entry name" value="GRPB FAMILY PROTEIN"/>
    <property type="match status" value="1"/>
</dbReference>
<protein>
    <recommendedName>
        <fullName evidence="3">GrpB family protein</fullName>
    </recommendedName>
</protein>
<dbReference type="SUPFAM" id="SSF81301">
    <property type="entry name" value="Nucleotidyltransferase"/>
    <property type="match status" value="1"/>
</dbReference>
<sequence>MITASRSDDPFGRIALVAYNADWLNHYREIVSSLRSAFPESAQFHHIGSTAVPGMAAKDIIDVQATVGGFDDVDGDRLAALSYAKLPVQSDHAPAGRHIAASELEKRFFRGMARPANLHVRINGRFNQRYPLLCRDYLRAHPVTAASYQLIKQRLAHWFPDDADRYYDVKDPLFDVIMDGAEAWAKLLGWTLPPGDA</sequence>